<evidence type="ECO:0000256" key="1">
    <source>
        <dbReference type="SAM" id="Phobius"/>
    </source>
</evidence>
<organism evidence="2 3">
    <name type="scientific">Fonsecaea monophora</name>
    <dbReference type="NCBI Taxonomy" id="254056"/>
    <lineage>
        <taxon>Eukaryota</taxon>
        <taxon>Fungi</taxon>
        <taxon>Dikarya</taxon>
        <taxon>Ascomycota</taxon>
        <taxon>Pezizomycotina</taxon>
        <taxon>Eurotiomycetes</taxon>
        <taxon>Chaetothyriomycetidae</taxon>
        <taxon>Chaetothyriales</taxon>
        <taxon>Herpotrichiellaceae</taxon>
        <taxon>Fonsecaea</taxon>
    </lineage>
</organism>
<name>A0A177EX93_9EURO</name>
<evidence type="ECO:0000313" key="3">
    <source>
        <dbReference type="Proteomes" id="UP000077002"/>
    </source>
</evidence>
<gene>
    <name evidence="2" type="ORF">AYO21_09138</name>
</gene>
<protein>
    <submittedName>
        <fullName evidence="2">Uncharacterized protein</fullName>
    </submittedName>
</protein>
<proteinExistence type="predicted"/>
<dbReference type="RefSeq" id="XP_022508615.1">
    <property type="nucleotide sequence ID" value="XM_022659076.1"/>
</dbReference>
<keyword evidence="1" id="KW-0472">Membrane</keyword>
<evidence type="ECO:0000313" key="2">
    <source>
        <dbReference type="EMBL" id="OAG36663.1"/>
    </source>
</evidence>
<dbReference type="EMBL" id="LVKK01000086">
    <property type="protein sequence ID" value="OAG36663.1"/>
    <property type="molecule type" value="Genomic_DNA"/>
</dbReference>
<feature type="transmembrane region" description="Helical" evidence="1">
    <location>
        <begin position="83"/>
        <end position="105"/>
    </location>
</feature>
<accession>A0A177EX93</accession>
<comment type="caution">
    <text evidence="2">The sequence shown here is derived from an EMBL/GenBank/DDBJ whole genome shotgun (WGS) entry which is preliminary data.</text>
</comment>
<keyword evidence="1" id="KW-0812">Transmembrane</keyword>
<dbReference type="Proteomes" id="UP000077002">
    <property type="component" value="Unassembled WGS sequence"/>
</dbReference>
<dbReference type="AlphaFoldDB" id="A0A177EX93"/>
<keyword evidence="3" id="KW-1185">Reference proteome</keyword>
<dbReference type="GeneID" id="34604276"/>
<sequence>MSGSTTATGFTVSRWDATADTRLHAMQLLGARTGYRMNQTPTIMCNILVNTCLACGKVASTKVTLCDRGRDGVDMKVSMDLKVIMNTTVVWAALNIVVTDALVLLPSENMTSHMTPYMRIGLPMAVFSRMYSALRVAGDQTQSVNGVSFD</sequence>
<reference evidence="2 3" key="1">
    <citation type="submission" date="2016-03" db="EMBL/GenBank/DDBJ databases">
        <title>Draft genome sequence of the Fonsecaea monophora CBS 269.37.</title>
        <authorList>
            <person name="Bombassaro A."/>
            <person name="Vinicius W.A."/>
            <person name="De Hoog S."/>
            <person name="Sun J."/>
            <person name="Souza E.M."/>
            <person name="Raittz R.T."/>
            <person name="Costa F."/>
            <person name="Leao A.C."/>
            <person name="Tadra-Sfeir M.Z."/>
            <person name="Baura V."/>
            <person name="Balsanelli E."/>
            <person name="Pedrosa F.O."/>
            <person name="Moreno L.F."/>
            <person name="Steffens M.B."/>
            <person name="Xi L."/>
            <person name="Bocca A.L."/>
            <person name="Felipe M.S."/>
            <person name="Teixeira M."/>
            <person name="Telles Filho F.Q."/>
            <person name="Azevedo C.M."/>
            <person name="Gomes R."/>
            <person name="Vicente V.A."/>
        </authorList>
    </citation>
    <scope>NUCLEOTIDE SEQUENCE [LARGE SCALE GENOMIC DNA]</scope>
    <source>
        <strain evidence="2 3">CBS 269.37</strain>
    </source>
</reference>
<keyword evidence="1" id="KW-1133">Transmembrane helix</keyword>